<evidence type="ECO:0000256" key="1">
    <source>
        <dbReference type="ARBA" id="ARBA00022829"/>
    </source>
</evidence>
<gene>
    <name evidence="3" type="ORF">LKD37_11445</name>
</gene>
<dbReference type="EMBL" id="JAJEPW010000036">
    <property type="protein sequence ID" value="MCC2130120.1"/>
    <property type="molecule type" value="Genomic_DNA"/>
</dbReference>
<name>A0AAE3AGX6_9FIRM</name>
<comment type="caution">
    <text evidence="3">The sequence shown here is derived from an EMBL/GenBank/DDBJ whole genome shotgun (WGS) entry which is preliminary data.</text>
</comment>
<dbReference type="RefSeq" id="WP_302929342.1">
    <property type="nucleotide sequence ID" value="NZ_JAJEPW010000036.1"/>
</dbReference>
<reference evidence="3" key="1">
    <citation type="submission" date="2021-10" db="EMBL/GenBank/DDBJ databases">
        <title>Anaerobic single-cell dispensing facilitates the cultivation of human gut bacteria.</title>
        <authorList>
            <person name="Afrizal A."/>
        </authorList>
    </citation>
    <scope>NUCLEOTIDE SEQUENCE</scope>
    <source>
        <strain evidence="3">CLA-AA-H272</strain>
    </source>
</reference>
<proteinExistence type="predicted"/>
<evidence type="ECO:0000313" key="4">
    <source>
        <dbReference type="Proteomes" id="UP001199319"/>
    </source>
</evidence>
<keyword evidence="1" id="KW-0159">Chromosome partition</keyword>
<dbReference type="InterPro" id="IPR003768">
    <property type="entry name" value="ScpA"/>
</dbReference>
<accession>A0AAE3AGX6</accession>
<evidence type="ECO:0000313" key="3">
    <source>
        <dbReference type="EMBL" id="MCC2130120.1"/>
    </source>
</evidence>
<organism evidence="3 4">
    <name type="scientific">Brotocaccenecus cirricatena</name>
    <dbReference type="NCBI Taxonomy" id="3064195"/>
    <lineage>
        <taxon>Bacteria</taxon>
        <taxon>Bacillati</taxon>
        <taxon>Bacillota</taxon>
        <taxon>Clostridia</taxon>
        <taxon>Eubacteriales</taxon>
        <taxon>Oscillospiraceae</taxon>
        <taxon>Brotocaccenecus</taxon>
    </lineage>
</organism>
<dbReference type="Pfam" id="PF02616">
    <property type="entry name" value="SMC_ScpA"/>
    <property type="match status" value="1"/>
</dbReference>
<protein>
    <recommendedName>
        <fullName evidence="2">Segregation and condensation protein A</fullName>
    </recommendedName>
</protein>
<evidence type="ECO:0000256" key="2">
    <source>
        <dbReference type="ARBA" id="ARBA00044777"/>
    </source>
</evidence>
<dbReference type="AlphaFoldDB" id="A0AAE3AGX6"/>
<dbReference type="GO" id="GO:0007059">
    <property type="term" value="P:chromosome segregation"/>
    <property type="evidence" value="ECO:0007669"/>
    <property type="project" value="UniProtKB-KW"/>
</dbReference>
<keyword evidence="4" id="KW-1185">Reference proteome</keyword>
<sequence length="258" mass="29728">MESPIYKLEKVVQGKEELQDFEGPLDLILFLLSKNKIEIQDIPIALILDQYLAYLDRRKEMDLEVASEFVTMAAHLMYIKTRMLLSLEDEEAKNEMDALIQSLAERQRGEAYARVRRLAELLGPMGEFGRSILTRDPEPMERGKVYEYDQQPADLVIAMQEVTDRRGQAETPPLRAFDEIVRREPYSVEQKAKEIVRRLKEGGITRFLLLFRGSRSRSELVATFMAVLELCRSRIIRLAGPAADCTVTCREDPENTEE</sequence>
<dbReference type="Gene3D" id="6.10.250.2410">
    <property type="match status" value="1"/>
</dbReference>
<dbReference type="Proteomes" id="UP001199319">
    <property type="component" value="Unassembled WGS sequence"/>
</dbReference>
<dbReference type="PANTHER" id="PTHR33969:SF2">
    <property type="entry name" value="SEGREGATION AND CONDENSATION PROTEIN A"/>
    <property type="match status" value="1"/>
</dbReference>
<dbReference type="PANTHER" id="PTHR33969">
    <property type="entry name" value="SEGREGATION AND CONDENSATION PROTEIN A"/>
    <property type="match status" value="1"/>
</dbReference>